<evidence type="ECO:0000313" key="2">
    <source>
        <dbReference type="EMBL" id="KAG8179191.1"/>
    </source>
</evidence>
<reference evidence="2 3" key="1">
    <citation type="journal article" date="2022" name="Nat. Ecol. Evol.">
        <title>A masculinizing supergene underlies an exaggerated male reproductive morph in a spider.</title>
        <authorList>
            <person name="Hendrickx F."/>
            <person name="De Corte Z."/>
            <person name="Sonet G."/>
            <person name="Van Belleghem S.M."/>
            <person name="Kostlbacher S."/>
            <person name="Vangestel C."/>
        </authorList>
    </citation>
    <scope>NUCLEOTIDE SEQUENCE [LARGE SCALE GENOMIC DNA]</scope>
    <source>
        <strain evidence="2">W744_W776</strain>
    </source>
</reference>
<feature type="coiled-coil region" evidence="1">
    <location>
        <begin position="109"/>
        <end position="143"/>
    </location>
</feature>
<dbReference type="Proteomes" id="UP000827092">
    <property type="component" value="Unassembled WGS sequence"/>
</dbReference>
<keyword evidence="3" id="KW-1185">Reference proteome</keyword>
<proteinExistence type="predicted"/>
<evidence type="ECO:0000313" key="3">
    <source>
        <dbReference type="Proteomes" id="UP000827092"/>
    </source>
</evidence>
<comment type="caution">
    <text evidence="2">The sequence shown here is derived from an EMBL/GenBank/DDBJ whole genome shotgun (WGS) entry which is preliminary data.</text>
</comment>
<accession>A0AAV6U6A9</accession>
<keyword evidence="1" id="KW-0175">Coiled coil</keyword>
<sequence length="164" mass="18443">MSEFKKSPLYLKYNPGTPMPDFCVPLRDMKALFKSDSSTTGKLIFEKLVALEDFFGIHEKWQLSVGMRNVLVGEFLVPIFETYKKSQAKSPPTGNVDSLVESRKKDIELNKLKATYTAAQSKITVLEGELAKEREAIRKYMENGVSLAKTVEEIEKASGQGRCL</sequence>
<organism evidence="2 3">
    <name type="scientific">Oedothorax gibbosus</name>
    <dbReference type="NCBI Taxonomy" id="931172"/>
    <lineage>
        <taxon>Eukaryota</taxon>
        <taxon>Metazoa</taxon>
        <taxon>Ecdysozoa</taxon>
        <taxon>Arthropoda</taxon>
        <taxon>Chelicerata</taxon>
        <taxon>Arachnida</taxon>
        <taxon>Araneae</taxon>
        <taxon>Araneomorphae</taxon>
        <taxon>Entelegynae</taxon>
        <taxon>Araneoidea</taxon>
        <taxon>Linyphiidae</taxon>
        <taxon>Erigoninae</taxon>
        <taxon>Oedothorax</taxon>
    </lineage>
</organism>
<name>A0AAV6U6A9_9ARAC</name>
<dbReference type="AlphaFoldDB" id="A0AAV6U6A9"/>
<gene>
    <name evidence="2" type="ORF">JTE90_004020</name>
</gene>
<protein>
    <submittedName>
        <fullName evidence="2">Uncharacterized protein</fullName>
    </submittedName>
</protein>
<dbReference type="EMBL" id="JAFNEN010000643">
    <property type="protein sequence ID" value="KAG8179191.1"/>
    <property type="molecule type" value="Genomic_DNA"/>
</dbReference>
<evidence type="ECO:0000256" key="1">
    <source>
        <dbReference type="SAM" id="Coils"/>
    </source>
</evidence>